<organism evidence="2 3">
    <name type="scientific">Stylosanthes scabra</name>
    <dbReference type="NCBI Taxonomy" id="79078"/>
    <lineage>
        <taxon>Eukaryota</taxon>
        <taxon>Viridiplantae</taxon>
        <taxon>Streptophyta</taxon>
        <taxon>Embryophyta</taxon>
        <taxon>Tracheophyta</taxon>
        <taxon>Spermatophyta</taxon>
        <taxon>Magnoliopsida</taxon>
        <taxon>eudicotyledons</taxon>
        <taxon>Gunneridae</taxon>
        <taxon>Pentapetalae</taxon>
        <taxon>rosids</taxon>
        <taxon>fabids</taxon>
        <taxon>Fabales</taxon>
        <taxon>Fabaceae</taxon>
        <taxon>Papilionoideae</taxon>
        <taxon>50 kb inversion clade</taxon>
        <taxon>dalbergioids sensu lato</taxon>
        <taxon>Dalbergieae</taxon>
        <taxon>Pterocarpus clade</taxon>
        <taxon>Stylosanthes</taxon>
    </lineage>
</organism>
<sequence length="166" mass="19625">FHHVDRMKRQFGSEQAVPLDPVNLDGFLRASARGDDNWWPVKLAYWYGFWHNWRSRDHQFQIVPTRYPGWQTREYADWWAVACRPRFLSPDRLLQDPRGAQLPDDVPPVATQERDPIVLPRDAPARGRRARMQRPYIWRKGEGAFTSGRSDTQSRGDHVDEEAEYH</sequence>
<evidence type="ECO:0000313" key="2">
    <source>
        <dbReference type="EMBL" id="MED6226488.1"/>
    </source>
</evidence>
<dbReference type="EMBL" id="JASCZI010275416">
    <property type="protein sequence ID" value="MED6226488.1"/>
    <property type="molecule type" value="Genomic_DNA"/>
</dbReference>
<feature type="compositionally biased region" description="Basic and acidic residues" evidence="1">
    <location>
        <begin position="152"/>
        <end position="166"/>
    </location>
</feature>
<keyword evidence="3" id="KW-1185">Reference proteome</keyword>
<name>A0ABU6ZWS9_9FABA</name>
<proteinExistence type="predicted"/>
<evidence type="ECO:0000313" key="3">
    <source>
        <dbReference type="Proteomes" id="UP001341840"/>
    </source>
</evidence>
<accession>A0ABU6ZWS9</accession>
<reference evidence="2 3" key="1">
    <citation type="journal article" date="2023" name="Plants (Basel)">
        <title>Bridging the Gap: Combining Genomics and Transcriptomics Approaches to Understand Stylosanthes scabra, an Orphan Legume from the Brazilian Caatinga.</title>
        <authorList>
            <person name="Ferreira-Neto J.R.C."/>
            <person name="da Silva M.D."/>
            <person name="Binneck E."/>
            <person name="de Melo N.F."/>
            <person name="da Silva R.H."/>
            <person name="de Melo A.L.T.M."/>
            <person name="Pandolfi V."/>
            <person name="Bustamante F.O."/>
            <person name="Brasileiro-Vidal A.C."/>
            <person name="Benko-Iseppon A.M."/>
        </authorList>
    </citation>
    <scope>NUCLEOTIDE SEQUENCE [LARGE SCALE GENOMIC DNA]</scope>
    <source>
        <tissue evidence="2">Leaves</tissue>
    </source>
</reference>
<evidence type="ECO:0000256" key="1">
    <source>
        <dbReference type="SAM" id="MobiDB-lite"/>
    </source>
</evidence>
<feature type="non-terminal residue" evidence="2">
    <location>
        <position position="1"/>
    </location>
</feature>
<feature type="region of interest" description="Disordered" evidence="1">
    <location>
        <begin position="96"/>
        <end position="166"/>
    </location>
</feature>
<dbReference type="Proteomes" id="UP001341840">
    <property type="component" value="Unassembled WGS sequence"/>
</dbReference>
<protein>
    <submittedName>
        <fullName evidence="2">Uncharacterized protein</fullName>
    </submittedName>
</protein>
<comment type="caution">
    <text evidence="2">The sequence shown here is derived from an EMBL/GenBank/DDBJ whole genome shotgun (WGS) entry which is preliminary data.</text>
</comment>
<gene>
    <name evidence="2" type="ORF">PIB30_104252</name>
</gene>